<proteinExistence type="inferred from homology"/>
<sequence>MAKIKSKLPIKRPSTVDGNFIRTGFAQHNRISTSSRSEREENNGKNGRVIQKRLEIHEDSLELESVKSSETGETSNEHSGNHVNSVRTGLVENVDNSVNHENNVSSENNDDIFELLKESTKLKVRRQTLTIKDKRGNLLKERHSYKLSYDRDKSGGSEYAVQKDTGELTEKNDANLKTVHDITQGINTGNVRTPIEHIQRSLTESTDISSTVFNPKPQKHRQAGKNESFKTIKSFNQNNKLKSEPSSDANAFNRTGTVHSVPLLTAGRFAVVISKAPDDFSYNPSPNRERIATLSAHNQANYREPSVPLVPSRRLVLSGRSTGILKDVSPRGFSKSHSEAKAADISKEGTDLSLPPPNFKATLFSKPRFVSTPRKAPRYSPQSKLQSTDLNRSKTIGEHVEPSDVTTMKTFGLDHNPVKRLSADGTFITEAGIWAKRFERLNSTESIRSHYDKTERATFGDVIATPSSIGERKNENMESKREVFKLKPKRHKRASKGIPVFTTDKKGAAFLSPHANNVVGTRETFAAPVYELVNDRADIFSESDKKARLQQAQYISDDLKIMKTKLKDNAFVVRHLDSELRRKLERKRILNPLRINKTVNKKISGAAIKIGAQRIDSINQTNLTVVKTVKSKKMSDKLETTALRQKQTTVWKLHPKIHRKQTIPQVENNPNSDVKHLNASSNVYNLNSKVATWVLDSAHAQESTHALKRNSLENMARNSFSKSVSTSRHWTKQAKRQSQTHQRPLDVESKSSKSSLNLINAGLYMPIQRRKRKRPPFRLKRLYTKVGKTKGYESEIPVLYSDDEDVYPEPRPLTDTERSRYPNYRRYEDDGNPFRINFRDPAHKKIGRTTGALVKFFRNGDADHKGVPLTVNRSFRNIETLLVYLNDKIPTSTGVKYIFKWPEGTEMRSVTEFQNRCVYVVSSTKQLRRDINYGDSREEFWSNKKPSAGIRKKEIELYKKPLSPKESPVRNAPLIVTIINNLSRDHREKVILNPQTQQTFEEWLDDVSNHDMPVRALFSEKPPHVEIKSFSQLFHALRMNSNFIACGDELLPVEMAKKREAPSSNSSTDSINESRNRKKKAAKQQEMGQIFENRTAGISVVDSNVSLRLRAASRRNLREAVEIEIDGVMREFYPPSYVDPADDGLKPDKTLKCDWVYGFRGRDARHNLLVLPQTGELVYFVASVVVLYNRERDSQRHYIKHNEEIMCMSLHPNQYLIATGQMHGKEPEHASHIRVWHGVNLSTYSVIGLGVFYGGILSVGFSMEGSGSFLCVLDGSEKHVLSVWEWQTEKIVARTTTSTDPVHGCCFYPDGKNNSILITYGARHIYFWKIFYDVARKKEAKILRDRNSGIFEVKTKEEVPKTINCLAFLPSGDVISGDSNGNLMLWDRDPTDAFTCRYAIQGHQGPISAVCVLEDGTLLSSSGSEIKAWDTNANFRSVKTRQIPPEAGNVRSIITQTVGGVDGKLYIGTTRSALLEGSLQLKFRYIVQGHSDGVWGVVPHPFEPTFISAGFDQVVYKWSLVTHKVIWRSKVEAPCTALAVDHRHELISAGTADGTFIILNAYNGMHVATVQVGTEPVGCLAFSPDGSYLAMGTNDGIISIFAIHDRGQTYRKFNMALRGHNTGVAHLDWSSDGRCIQSVAFDNELIFWDIDSIQRIQTPRVMRDVDWFTNTCHVSYSLIGPWSNLEKGETLKVVNRSSYRDTVVTGDSRGRVRLYKYPSSKDKAEFRGLRVYSSDVTAVAFTPDNRALLTCGGLDAAMIQWSLVDD</sequence>
<dbReference type="GO" id="GO:0008017">
    <property type="term" value="F:microtubule binding"/>
    <property type="evidence" value="ECO:0007669"/>
    <property type="project" value="TreeGrafter"/>
</dbReference>
<evidence type="ECO:0000313" key="8">
    <source>
        <dbReference type="Proteomes" id="UP000828390"/>
    </source>
</evidence>
<dbReference type="InterPro" id="IPR001680">
    <property type="entry name" value="WD40_rpt"/>
</dbReference>
<gene>
    <name evidence="7" type="ORF">DPMN_037587</name>
</gene>
<dbReference type="PANTHER" id="PTHR13720:SF55">
    <property type="entry name" value="ECHINODERM MICROTUBULE-ASSOCIATED PROTEIN-LIKE CG42247"/>
    <property type="match status" value="1"/>
</dbReference>
<organism evidence="7 8">
    <name type="scientific">Dreissena polymorpha</name>
    <name type="common">Zebra mussel</name>
    <name type="synonym">Mytilus polymorpha</name>
    <dbReference type="NCBI Taxonomy" id="45954"/>
    <lineage>
        <taxon>Eukaryota</taxon>
        <taxon>Metazoa</taxon>
        <taxon>Spiralia</taxon>
        <taxon>Lophotrochozoa</taxon>
        <taxon>Mollusca</taxon>
        <taxon>Bivalvia</taxon>
        <taxon>Autobranchia</taxon>
        <taxon>Heteroconchia</taxon>
        <taxon>Euheterodonta</taxon>
        <taxon>Imparidentia</taxon>
        <taxon>Neoheterodontei</taxon>
        <taxon>Myida</taxon>
        <taxon>Dreissenoidea</taxon>
        <taxon>Dreissenidae</taxon>
        <taxon>Dreissena</taxon>
    </lineage>
</organism>
<dbReference type="Pfam" id="PF23414">
    <property type="entry name" value="Beta-prop_EML_2"/>
    <property type="match status" value="1"/>
</dbReference>
<dbReference type="EMBL" id="JAIWYP010000002">
    <property type="protein sequence ID" value="KAH3874345.1"/>
    <property type="molecule type" value="Genomic_DNA"/>
</dbReference>
<dbReference type="Gene3D" id="3.10.20.230">
    <property type="entry name" value="Doublecortin domain"/>
    <property type="match status" value="2"/>
</dbReference>
<feature type="region of interest" description="Disordered" evidence="5">
    <location>
        <begin position="60"/>
        <end position="83"/>
    </location>
</feature>
<feature type="compositionally biased region" description="Low complexity" evidence="5">
    <location>
        <begin position="1063"/>
        <end position="1073"/>
    </location>
</feature>
<evidence type="ECO:0000313" key="7">
    <source>
        <dbReference type="EMBL" id="KAH3874345.1"/>
    </source>
</evidence>
<feature type="region of interest" description="Disordered" evidence="5">
    <location>
        <begin position="718"/>
        <end position="753"/>
    </location>
</feature>
<dbReference type="PROSITE" id="PS50294">
    <property type="entry name" value="WD_REPEATS_REGION"/>
    <property type="match status" value="2"/>
</dbReference>
<dbReference type="PANTHER" id="PTHR13720">
    <property type="entry name" value="WD-40 REPEAT PROTEIN"/>
    <property type="match status" value="1"/>
</dbReference>
<dbReference type="InterPro" id="IPR015943">
    <property type="entry name" value="WD40/YVTN_repeat-like_dom_sf"/>
</dbReference>
<dbReference type="InterPro" id="IPR005108">
    <property type="entry name" value="HELP"/>
</dbReference>
<keyword evidence="8" id="KW-1185">Reference proteome</keyword>
<evidence type="ECO:0000259" key="6">
    <source>
        <dbReference type="PROSITE" id="PS50309"/>
    </source>
</evidence>
<dbReference type="InterPro" id="IPR003533">
    <property type="entry name" value="Doublecortin_dom"/>
</dbReference>
<feature type="compositionally biased region" description="Polar residues" evidence="5">
    <location>
        <begin position="380"/>
        <end position="390"/>
    </location>
</feature>
<feature type="region of interest" description="Disordered" evidence="5">
    <location>
        <begin position="202"/>
        <end position="226"/>
    </location>
</feature>
<feature type="domain" description="Doublecortin" evidence="6">
    <location>
        <begin position="852"/>
        <end position="934"/>
    </location>
</feature>
<keyword evidence="2 4" id="KW-0853">WD repeat</keyword>
<dbReference type="Pfam" id="PF03451">
    <property type="entry name" value="HELP"/>
    <property type="match status" value="1"/>
</dbReference>
<dbReference type="Gene3D" id="2.130.10.10">
    <property type="entry name" value="YVTN repeat-like/Quinoprotein amine dehydrogenase"/>
    <property type="match status" value="2"/>
</dbReference>
<accession>A0A9D4MDU7</accession>
<name>A0A9D4MDU7_DREPO</name>
<dbReference type="PROSITE" id="PS50309">
    <property type="entry name" value="DC"/>
    <property type="match status" value="1"/>
</dbReference>
<comment type="caution">
    <text evidence="7">The sequence shown here is derived from an EMBL/GenBank/DDBJ whole genome shotgun (WGS) entry which is preliminary data.</text>
</comment>
<dbReference type="SMART" id="SM00537">
    <property type="entry name" value="DCX"/>
    <property type="match status" value="1"/>
</dbReference>
<reference evidence="7" key="2">
    <citation type="submission" date="2020-11" db="EMBL/GenBank/DDBJ databases">
        <authorList>
            <person name="McCartney M.A."/>
            <person name="Auch B."/>
            <person name="Kono T."/>
            <person name="Mallez S."/>
            <person name="Becker A."/>
            <person name="Gohl D.M."/>
            <person name="Silverstein K.A.T."/>
            <person name="Koren S."/>
            <person name="Bechman K.B."/>
            <person name="Herman A."/>
            <person name="Abrahante J.E."/>
            <person name="Garbe J."/>
        </authorList>
    </citation>
    <scope>NUCLEOTIDE SEQUENCE</scope>
    <source>
        <strain evidence="7">Duluth1</strain>
        <tissue evidence="7">Whole animal</tissue>
    </source>
</reference>
<feature type="region of interest" description="Disordered" evidence="5">
    <location>
        <begin position="31"/>
        <end position="50"/>
    </location>
</feature>
<feature type="repeat" description="WD" evidence="4">
    <location>
        <begin position="1729"/>
        <end position="1766"/>
    </location>
</feature>
<reference evidence="7" key="1">
    <citation type="journal article" date="2019" name="bioRxiv">
        <title>The Genome of the Zebra Mussel, Dreissena polymorpha: A Resource for Invasive Species Research.</title>
        <authorList>
            <person name="McCartney M.A."/>
            <person name="Auch B."/>
            <person name="Kono T."/>
            <person name="Mallez S."/>
            <person name="Zhang Y."/>
            <person name="Obille A."/>
            <person name="Becker A."/>
            <person name="Abrahante J.E."/>
            <person name="Garbe J."/>
            <person name="Badalamenti J.P."/>
            <person name="Herman A."/>
            <person name="Mangelson H."/>
            <person name="Liachko I."/>
            <person name="Sullivan S."/>
            <person name="Sone E.D."/>
            <person name="Koren S."/>
            <person name="Silverstein K.A.T."/>
            <person name="Beckman K.B."/>
            <person name="Gohl D.M."/>
        </authorList>
    </citation>
    <scope>NUCLEOTIDE SEQUENCE</scope>
    <source>
        <strain evidence="7">Duluth1</strain>
        <tissue evidence="7">Whole animal</tissue>
    </source>
</reference>
<dbReference type="InterPro" id="IPR036572">
    <property type="entry name" value="Doublecortin_dom_sf"/>
</dbReference>
<feature type="region of interest" description="Disordered" evidence="5">
    <location>
        <begin position="1058"/>
        <end position="1088"/>
    </location>
</feature>
<dbReference type="GO" id="GO:0035556">
    <property type="term" value="P:intracellular signal transduction"/>
    <property type="evidence" value="ECO:0007669"/>
    <property type="project" value="InterPro"/>
</dbReference>
<evidence type="ECO:0000256" key="3">
    <source>
        <dbReference type="ARBA" id="ARBA00022737"/>
    </source>
</evidence>
<dbReference type="GO" id="GO:0072686">
    <property type="term" value="C:mitotic spindle"/>
    <property type="evidence" value="ECO:0007669"/>
    <property type="project" value="TreeGrafter"/>
</dbReference>
<dbReference type="PROSITE" id="PS50082">
    <property type="entry name" value="WD_REPEATS_2"/>
    <property type="match status" value="2"/>
</dbReference>
<dbReference type="InterPro" id="IPR050630">
    <property type="entry name" value="WD_repeat_EMAP"/>
</dbReference>
<feature type="region of interest" description="Disordered" evidence="5">
    <location>
        <begin position="371"/>
        <end position="392"/>
    </location>
</feature>
<dbReference type="Pfam" id="PF23409">
    <property type="entry name" value="Beta-prop_EML"/>
    <property type="match status" value="1"/>
</dbReference>
<feature type="region of interest" description="Disordered" evidence="5">
    <location>
        <begin position="328"/>
        <end position="352"/>
    </location>
</feature>
<evidence type="ECO:0000256" key="5">
    <source>
        <dbReference type="SAM" id="MobiDB-lite"/>
    </source>
</evidence>
<feature type="compositionally biased region" description="Basic and acidic residues" evidence="5">
    <location>
        <begin position="336"/>
        <end position="350"/>
    </location>
</feature>
<dbReference type="SMART" id="SM00320">
    <property type="entry name" value="WD40"/>
    <property type="match status" value="9"/>
</dbReference>
<keyword evidence="3" id="KW-0677">Repeat</keyword>
<feature type="compositionally biased region" description="Polar residues" evidence="5">
    <location>
        <begin position="718"/>
        <end position="728"/>
    </location>
</feature>
<dbReference type="SUPFAM" id="SSF117289">
    <property type="entry name" value="Nucleoporin domain"/>
    <property type="match status" value="1"/>
</dbReference>
<evidence type="ECO:0000256" key="2">
    <source>
        <dbReference type="ARBA" id="ARBA00022574"/>
    </source>
</evidence>
<dbReference type="InterPro" id="IPR055439">
    <property type="entry name" value="Beta-prop_EML_1st"/>
</dbReference>
<evidence type="ECO:0000256" key="1">
    <source>
        <dbReference type="ARBA" id="ARBA00006489"/>
    </source>
</evidence>
<dbReference type="SUPFAM" id="SSF89837">
    <property type="entry name" value="Doublecortin (DC)"/>
    <property type="match status" value="1"/>
</dbReference>
<protein>
    <recommendedName>
        <fullName evidence="6">Doublecortin domain-containing protein</fullName>
    </recommendedName>
</protein>
<dbReference type="InterPro" id="IPR055442">
    <property type="entry name" value="Beta-prop_EML-like_2nd"/>
</dbReference>
<feature type="compositionally biased region" description="Polar residues" evidence="5">
    <location>
        <begin position="202"/>
        <end position="213"/>
    </location>
</feature>
<dbReference type="GO" id="GO:0000226">
    <property type="term" value="P:microtubule cytoskeleton organization"/>
    <property type="evidence" value="ECO:0007669"/>
    <property type="project" value="TreeGrafter"/>
</dbReference>
<comment type="similarity">
    <text evidence="1">Belongs to the WD repeat EMAP family.</text>
</comment>
<evidence type="ECO:0000256" key="4">
    <source>
        <dbReference type="PROSITE-ProRule" id="PRU00221"/>
    </source>
</evidence>
<dbReference type="Pfam" id="PF03607">
    <property type="entry name" value="DCX"/>
    <property type="match status" value="1"/>
</dbReference>
<dbReference type="Proteomes" id="UP000828390">
    <property type="component" value="Unassembled WGS sequence"/>
</dbReference>
<feature type="repeat" description="WD" evidence="4">
    <location>
        <begin position="1617"/>
        <end position="1658"/>
    </location>
</feature>
<dbReference type="SUPFAM" id="SSF50998">
    <property type="entry name" value="Quinoprotein alcohol dehydrogenase-like"/>
    <property type="match status" value="1"/>
</dbReference>
<dbReference type="InterPro" id="IPR011047">
    <property type="entry name" value="Quinoprotein_ADH-like_sf"/>
</dbReference>